<dbReference type="EMBL" id="CAJVPW010000765">
    <property type="protein sequence ID" value="CAG8464985.1"/>
    <property type="molecule type" value="Genomic_DNA"/>
</dbReference>
<gene>
    <name evidence="1" type="ORF">SPELUC_LOCUS1429</name>
</gene>
<proteinExistence type="predicted"/>
<keyword evidence="2" id="KW-1185">Reference proteome</keyword>
<dbReference type="Proteomes" id="UP000789366">
    <property type="component" value="Unassembled WGS sequence"/>
</dbReference>
<protein>
    <submittedName>
        <fullName evidence="1">8055_t:CDS:1</fullName>
    </submittedName>
</protein>
<organism evidence="1 2">
    <name type="scientific">Cetraspora pellucida</name>
    <dbReference type="NCBI Taxonomy" id="1433469"/>
    <lineage>
        <taxon>Eukaryota</taxon>
        <taxon>Fungi</taxon>
        <taxon>Fungi incertae sedis</taxon>
        <taxon>Mucoromycota</taxon>
        <taxon>Glomeromycotina</taxon>
        <taxon>Glomeromycetes</taxon>
        <taxon>Diversisporales</taxon>
        <taxon>Gigasporaceae</taxon>
        <taxon>Cetraspora</taxon>
    </lineage>
</organism>
<reference evidence="1" key="1">
    <citation type="submission" date="2021-06" db="EMBL/GenBank/DDBJ databases">
        <authorList>
            <person name="Kallberg Y."/>
            <person name="Tangrot J."/>
            <person name="Rosling A."/>
        </authorList>
    </citation>
    <scope>NUCLEOTIDE SEQUENCE</scope>
    <source>
        <strain evidence="1">28 12/20/2015</strain>
    </source>
</reference>
<evidence type="ECO:0000313" key="1">
    <source>
        <dbReference type="EMBL" id="CAG8464985.1"/>
    </source>
</evidence>
<comment type="caution">
    <text evidence="1">The sequence shown here is derived from an EMBL/GenBank/DDBJ whole genome shotgun (WGS) entry which is preliminary data.</text>
</comment>
<accession>A0ACA9KCH7</accession>
<evidence type="ECO:0000313" key="2">
    <source>
        <dbReference type="Proteomes" id="UP000789366"/>
    </source>
</evidence>
<sequence>MYNNRYPSNQPQNTQRNSYPAYGQTFQPVPQAQQTPAVLHAGLPTHGAAASQFNAFTPNYGSRFSGDLRAASYGTHISPHQSQIQQPTQQQHLSWQNKNNWNAADLSSSGSTNTQASHGGNMLTSSLYGAGGASGSNANSGLYAGGHNQQPSMASLSAFHTSPTPAPQQPHNTTHNNSILSLPTPNSSSSVASSLMRQQALYPMDTSNNIGLGNMSSIAGMGGSLGVSSFSRHTMTSNDATNLSHFAVVEDPMVTTTLASNTPSTQTSISPNNQPNYVNSGINRYSQSQAQQQHQQARQPQTRYYTPNSSPSTSINSITNSAAHSTVSPSVNGSVTPKRQSTDTNIYVISMQQQTAQQRYNSTDSFISPNVVGGISTGYSSQQAASSNVQQSQQQFQHQQQIQQQQLQQSQSHQNSRSPYQNYNNTSPNITAQQQQSIHNRSSISQNKSSPLITKPANQKTMVQPGVPAQQVLPPQQLHSQQSQIQQQSQLHQQPQLHQQSQLHQQHSQLQHKQQQQQQQLQHPQPLHHQQSQQSQQSQQLHQQHSQSMQQQQHHSQQQQPSSSQSSDPPQMQPSQNKSTPKQMVRTNMIAGGNTPSQQQQPSSFPQTNVAAQAKPAKNAPANTTSTPVPKANTLPTQDVKNPDISSGIPSTKDHKPKRPMNAFIIFSSERRPELQKNDPNMQTAQVSKILGEEWQNMDSTRKDHYNERARQLKEEFKQSNPDFVYTRRGTTAASKKRGSTSSATPSVKSPTDTIAVPPQSTNVPISNGSVNGVTPHNSNNVYTSPHQHTPTPSSTPIQQPRSTPAAATPQTQSTTQQPQLRTPQTIGTSSTTTPVLSARRDRKLRRPMNAFLIFNKEMRPKVLEMNPNMSVAEISKTIGENWRNMSEDERERYLQKARDLKSEFHESHPDFVYTRRSKAELIAAGHHSYSKKRSFPPNENSDSEEDPRASHGTNNRDGSPATSPQKDPRGRKKKRSRHPTAPKHPMSGFLFYALEMRPHVAEQNPGSTVGPISKIIAGHWKNLTPEERAPWEKKASDDKARYAREMEQYLQSQKDEE</sequence>
<name>A0ACA9KCH7_9GLOM</name>